<protein>
    <recommendedName>
        <fullName evidence="2">DUF8021 domain-containing protein</fullName>
    </recommendedName>
</protein>
<organism evidence="3 4">
    <name type="scientific">Lachnellula suecica</name>
    <dbReference type="NCBI Taxonomy" id="602035"/>
    <lineage>
        <taxon>Eukaryota</taxon>
        <taxon>Fungi</taxon>
        <taxon>Dikarya</taxon>
        <taxon>Ascomycota</taxon>
        <taxon>Pezizomycotina</taxon>
        <taxon>Leotiomycetes</taxon>
        <taxon>Helotiales</taxon>
        <taxon>Lachnaceae</taxon>
        <taxon>Lachnellula</taxon>
    </lineage>
</organism>
<proteinExistence type="predicted"/>
<dbReference type="Proteomes" id="UP000469558">
    <property type="component" value="Unassembled WGS sequence"/>
</dbReference>
<feature type="non-terminal residue" evidence="3">
    <location>
        <position position="441"/>
    </location>
</feature>
<evidence type="ECO:0000256" key="1">
    <source>
        <dbReference type="SAM" id="SignalP"/>
    </source>
</evidence>
<reference evidence="3 4" key="1">
    <citation type="submission" date="2018-05" db="EMBL/GenBank/DDBJ databases">
        <title>Genome sequencing and assembly of the regulated plant pathogen Lachnellula willkommii and related sister species for the development of diagnostic species identification markers.</title>
        <authorList>
            <person name="Giroux E."/>
            <person name="Bilodeau G."/>
        </authorList>
    </citation>
    <scope>NUCLEOTIDE SEQUENCE [LARGE SCALE GENOMIC DNA]</scope>
    <source>
        <strain evidence="3 4">CBS 268.59</strain>
    </source>
</reference>
<keyword evidence="4" id="KW-1185">Reference proteome</keyword>
<feature type="domain" description="DUF8021" evidence="2">
    <location>
        <begin position="159"/>
        <end position="257"/>
    </location>
</feature>
<dbReference type="OrthoDB" id="3504677at2759"/>
<accession>A0A8T9BYF9</accession>
<comment type="caution">
    <text evidence="3">The sequence shown here is derived from an EMBL/GenBank/DDBJ whole genome shotgun (WGS) entry which is preliminary data.</text>
</comment>
<evidence type="ECO:0000259" key="2">
    <source>
        <dbReference type="Pfam" id="PF26061"/>
    </source>
</evidence>
<dbReference type="InterPro" id="IPR058334">
    <property type="entry name" value="DUF8021"/>
</dbReference>
<dbReference type="EMBL" id="QGMK01002495">
    <property type="protein sequence ID" value="TVY58139.1"/>
    <property type="molecule type" value="Genomic_DNA"/>
</dbReference>
<sequence>MFSNHRMPIFLGIVALLSVDQLVTADCSRDILISTADSYVAAQTSGQLGTLATLLTSTYSYRENNKASTVPSGILSTALNISHRKTTADTVACASFTELVALTPKPYVIGTQLRHTANGSAVTLIDTIAATTGALSFDASRTLGYIQKETWSTIPTASQDSRAMLQAAADAYLDMWTNASAYNAVPWGTPCERVEGSALNSPCTVGAPKGGYTQRIDDRRYVIDQMFGSADVLCNFAAVGGVADSHEFRLESGKLRFFTLTWLNDETTVGPINDSPSRISSPAQRFAPLNDSRITRQCRLRHTAQSTPACHPISGNSKLYEAKYLKLTAPPPVTQRPAAPEASVQASCLRLVLAMQQFPVAAVARLSTEAEYVRKQQAQRAASGLAPLSEHVIDEQLKGKSVPQFVEVLERMDVQGKEWGFRLNMEGKGCLAERILEIVKK</sequence>
<dbReference type="AlphaFoldDB" id="A0A8T9BYF9"/>
<evidence type="ECO:0000313" key="4">
    <source>
        <dbReference type="Proteomes" id="UP000469558"/>
    </source>
</evidence>
<name>A0A8T9BYF9_9HELO</name>
<feature type="chain" id="PRO_5035851939" description="DUF8021 domain-containing protein" evidence="1">
    <location>
        <begin position="26"/>
        <end position="441"/>
    </location>
</feature>
<dbReference type="Pfam" id="PF26061">
    <property type="entry name" value="DUF8021"/>
    <property type="match status" value="1"/>
</dbReference>
<keyword evidence="1" id="KW-0732">Signal</keyword>
<feature type="signal peptide" evidence="1">
    <location>
        <begin position="1"/>
        <end position="25"/>
    </location>
</feature>
<gene>
    <name evidence="3" type="ORF">LSUE1_G008966</name>
</gene>
<evidence type="ECO:0000313" key="3">
    <source>
        <dbReference type="EMBL" id="TVY58139.1"/>
    </source>
</evidence>